<evidence type="ECO:0000313" key="3">
    <source>
        <dbReference type="EMBL" id="GIN96054.1"/>
    </source>
</evidence>
<feature type="transmembrane region" description="Helical" evidence="1">
    <location>
        <begin position="27"/>
        <end position="49"/>
    </location>
</feature>
<dbReference type="InterPro" id="IPR036938">
    <property type="entry name" value="PAP2/HPO_sf"/>
</dbReference>
<evidence type="ECO:0000259" key="2">
    <source>
        <dbReference type="SMART" id="SM00014"/>
    </source>
</evidence>
<proteinExistence type="predicted"/>
<organism evidence="3 4">
    <name type="scientific">Siminovitchia terrae</name>
    <name type="common">Bacillus terrae</name>
    <dbReference type="NCBI Taxonomy" id="1914933"/>
    <lineage>
        <taxon>Bacteria</taxon>
        <taxon>Bacillati</taxon>
        <taxon>Bacillota</taxon>
        <taxon>Bacilli</taxon>
        <taxon>Bacillales</taxon>
        <taxon>Bacillaceae</taxon>
        <taxon>Siminovitchia</taxon>
    </lineage>
</organism>
<keyword evidence="1" id="KW-0472">Membrane</keyword>
<dbReference type="PANTHER" id="PTHR14969">
    <property type="entry name" value="SPHINGOSINE-1-PHOSPHATE PHOSPHOHYDROLASE"/>
    <property type="match status" value="1"/>
</dbReference>
<sequence length="204" mass="23674">MDLSEVNIALFRLVNDLGKEYTYLNPVFSFIAEYMVLLLGLGVLIIWFTRDKNSRLMILCATITFICSFIIGKISGEFHLNYQPFVELSDVNKLIEKEKDNSFPSDHTILFFSYCISFWLFKRGWSILCILLAILVGISRIWVGVHYPFDVIAGILISFATATIIYFTLPKLSVTRNILMFFEKFEGKLFQQLKKSKENKTKNY</sequence>
<dbReference type="Proteomes" id="UP000680670">
    <property type="component" value="Unassembled WGS sequence"/>
</dbReference>
<feature type="transmembrane region" description="Helical" evidence="1">
    <location>
        <begin position="103"/>
        <end position="121"/>
    </location>
</feature>
<comment type="caution">
    <text evidence="3">The sequence shown here is derived from an EMBL/GenBank/DDBJ whole genome shotgun (WGS) entry which is preliminary data.</text>
</comment>
<keyword evidence="4" id="KW-1185">Reference proteome</keyword>
<feature type="transmembrane region" description="Helical" evidence="1">
    <location>
        <begin position="56"/>
        <end position="75"/>
    </location>
</feature>
<dbReference type="Pfam" id="PF01569">
    <property type="entry name" value="PAP2"/>
    <property type="match status" value="1"/>
</dbReference>
<dbReference type="PANTHER" id="PTHR14969:SF13">
    <property type="entry name" value="AT30094P"/>
    <property type="match status" value="1"/>
</dbReference>
<accession>A0ABQ4KWN4</accession>
<dbReference type="SMART" id="SM00014">
    <property type="entry name" value="acidPPc"/>
    <property type="match status" value="1"/>
</dbReference>
<dbReference type="InterPro" id="IPR033879">
    <property type="entry name" value="UPP_Pase"/>
</dbReference>
<feature type="domain" description="Phosphatidic acid phosphatase type 2/haloperoxidase" evidence="2">
    <location>
        <begin position="56"/>
        <end position="166"/>
    </location>
</feature>
<name>A0ABQ4KWN4_SIMTE</name>
<feature type="transmembrane region" description="Helical" evidence="1">
    <location>
        <begin position="128"/>
        <end position="145"/>
    </location>
</feature>
<gene>
    <name evidence="3" type="primary">bcrC_2</name>
    <name evidence="3" type="ORF">J6TS1_19240</name>
</gene>
<dbReference type="EMBL" id="BORJ01000004">
    <property type="protein sequence ID" value="GIN96054.1"/>
    <property type="molecule type" value="Genomic_DNA"/>
</dbReference>
<dbReference type="CDD" id="cd03385">
    <property type="entry name" value="PAP2_BcrC_like"/>
    <property type="match status" value="1"/>
</dbReference>
<dbReference type="InterPro" id="IPR000326">
    <property type="entry name" value="PAP2/HPO"/>
</dbReference>
<reference evidence="3 4" key="1">
    <citation type="submission" date="2021-03" db="EMBL/GenBank/DDBJ databases">
        <title>Antimicrobial resistance genes in bacteria isolated from Japanese honey, and their potential for conferring macrolide and lincosamide resistance in the American foulbrood pathogen Paenibacillus larvae.</title>
        <authorList>
            <person name="Okamoto M."/>
            <person name="Kumagai M."/>
            <person name="Kanamori H."/>
            <person name="Takamatsu D."/>
        </authorList>
    </citation>
    <scope>NUCLEOTIDE SEQUENCE [LARGE SCALE GENOMIC DNA]</scope>
    <source>
        <strain evidence="3 4">J6TS1</strain>
    </source>
</reference>
<evidence type="ECO:0000313" key="4">
    <source>
        <dbReference type="Proteomes" id="UP000680670"/>
    </source>
</evidence>
<keyword evidence="1" id="KW-0812">Transmembrane</keyword>
<dbReference type="RefSeq" id="WP_213020366.1">
    <property type="nucleotide sequence ID" value="NZ_BORJ01000004.1"/>
</dbReference>
<protein>
    <submittedName>
        <fullName evidence="3">Undecaprenyl-diphosphatase</fullName>
    </submittedName>
</protein>
<feature type="transmembrane region" description="Helical" evidence="1">
    <location>
        <begin position="151"/>
        <end position="169"/>
    </location>
</feature>
<evidence type="ECO:0000256" key="1">
    <source>
        <dbReference type="SAM" id="Phobius"/>
    </source>
</evidence>
<dbReference type="Gene3D" id="1.20.144.10">
    <property type="entry name" value="Phosphatidic acid phosphatase type 2/haloperoxidase"/>
    <property type="match status" value="1"/>
</dbReference>
<dbReference type="SUPFAM" id="SSF48317">
    <property type="entry name" value="Acid phosphatase/Vanadium-dependent haloperoxidase"/>
    <property type="match status" value="1"/>
</dbReference>
<keyword evidence="1" id="KW-1133">Transmembrane helix</keyword>